<dbReference type="OrthoDB" id="9810278at2"/>
<dbReference type="KEGG" id="alus:STSP2_01369"/>
<dbReference type="Gene3D" id="3.40.50.11900">
    <property type="match status" value="1"/>
</dbReference>
<dbReference type="Gene3D" id="3.40.50.11890">
    <property type="match status" value="1"/>
</dbReference>
<accession>A0A1U9NJU6</accession>
<evidence type="ECO:0000256" key="1">
    <source>
        <dbReference type="ARBA" id="ARBA00005806"/>
    </source>
</evidence>
<dbReference type="Gene3D" id="1.20.1270.370">
    <property type="match status" value="1"/>
</dbReference>
<evidence type="ECO:0000313" key="2">
    <source>
        <dbReference type="EMBL" id="AQT68213.1"/>
    </source>
</evidence>
<dbReference type="InterPro" id="IPR010327">
    <property type="entry name" value="FldB/FldC_alpha/beta"/>
</dbReference>
<keyword evidence="3" id="KW-1185">Reference proteome</keyword>
<protein>
    <submittedName>
        <fullName evidence="2">Benzoyl-CoA reductase, bzd-type, O subunit</fullName>
    </submittedName>
</protein>
<evidence type="ECO:0000313" key="3">
    <source>
        <dbReference type="Proteomes" id="UP000189674"/>
    </source>
</evidence>
<organism evidence="2 3">
    <name type="scientific">Anaerohalosphaera lusitana</name>
    <dbReference type="NCBI Taxonomy" id="1936003"/>
    <lineage>
        <taxon>Bacteria</taxon>
        <taxon>Pseudomonadati</taxon>
        <taxon>Planctomycetota</taxon>
        <taxon>Phycisphaerae</taxon>
        <taxon>Sedimentisphaerales</taxon>
        <taxon>Anaerohalosphaeraceae</taxon>
        <taxon>Anaerohalosphaera</taxon>
    </lineage>
</organism>
<dbReference type="Pfam" id="PF06050">
    <property type="entry name" value="HGD-D"/>
    <property type="match status" value="1"/>
</dbReference>
<dbReference type="RefSeq" id="WP_146661012.1">
    <property type="nucleotide sequence ID" value="NZ_CP019791.1"/>
</dbReference>
<dbReference type="EMBL" id="CP019791">
    <property type="protein sequence ID" value="AQT68213.1"/>
    <property type="molecule type" value="Genomic_DNA"/>
</dbReference>
<comment type="similarity">
    <text evidence="1">Belongs to the FldB/FldC dehydratase alpha/beta subunit family.</text>
</comment>
<name>A0A1U9NJU6_9BACT</name>
<dbReference type="AlphaFoldDB" id="A0A1U9NJU6"/>
<dbReference type="PANTHER" id="PTHR30548:SF2">
    <property type="entry name" value="2-HYDROXYACYL-COA DEHYDRATASE,D-COMPONENT"/>
    <property type="match status" value="1"/>
</dbReference>
<reference evidence="3" key="1">
    <citation type="submission" date="2017-02" db="EMBL/GenBank/DDBJ databases">
        <title>Comparative genomics and description of representatives of a novel lineage of planctomycetes thriving in anoxic sediments.</title>
        <authorList>
            <person name="Spring S."/>
            <person name="Bunk B."/>
            <person name="Sproer C."/>
        </authorList>
    </citation>
    <scope>NUCLEOTIDE SEQUENCE [LARGE SCALE GENOMIC DNA]</scope>
    <source>
        <strain evidence="3">ST-NAGAB-D1</strain>
    </source>
</reference>
<proteinExistence type="inferred from homology"/>
<dbReference type="Proteomes" id="UP000189674">
    <property type="component" value="Chromosome"/>
</dbReference>
<gene>
    <name evidence="2" type="ORF">STSP2_01369</name>
</gene>
<dbReference type="PANTHER" id="PTHR30548">
    <property type="entry name" value="2-HYDROXYGLUTARYL-COA DEHYDRATASE, D-COMPONENT-RELATED"/>
    <property type="match status" value="1"/>
</dbReference>
<dbReference type="STRING" id="1936003.STSP2_01369"/>
<sequence>MDGPRKISLGEWKQRYERLCASGVIDAGEVRRLGYYFEDGDRRLGKLEFDNSVEALRLWNMLLSEEERLARHRDEGKIIVGAMKDLGTVPVLAYAFDEMVAFYPDGAWWTPCVMQMSAGLLKIADSLGMDESFCPVRAMLGAFVNGKHFPRPDVLTCSAGAVCDDFSVIAQRLEGLGFAIHWWEVPYRREVEKREDAMSLPGGVRAAREQVDFVRGQLEGVLGMLEGAAGRKLDEEELAKSIREANRVRGLLRELRRVVFGAEVCPLGAVEMLVAEMLAIHYCSDRNMCVRVLEGLLELVRKRAARGAGVLDASAVKVFWVNPPADLRVMNLLEDCGARLCGTDYLFTHAIDAISEDVEPMEALARAAMADPMVGSSGQRAERIARDAEEFGAGAVIVSRVPGASHCAMEGTIIRDELKRRTSLKVLEIEVPSVIDADHESLRTRIEALVETVGSVKQI</sequence>